<reference evidence="1" key="2">
    <citation type="submission" date="2015-06" db="UniProtKB">
        <authorList>
            <consortium name="EnsemblPlants"/>
        </authorList>
    </citation>
    <scope>IDENTIFICATION</scope>
    <source>
        <strain evidence="1">DM1-3 516 R44</strain>
    </source>
</reference>
<dbReference type="OrthoDB" id="1277972at2759"/>
<sequence length="51" mass="5793">MGFNNTLLHEACISCTWSPHIRILFLPSRCSVEITDVILSFYKGIIHKCAL</sequence>
<reference evidence="2" key="1">
    <citation type="journal article" date="2011" name="Nature">
        <title>Genome sequence and analysis of the tuber crop potato.</title>
        <authorList>
            <consortium name="The Potato Genome Sequencing Consortium"/>
        </authorList>
    </citation>
    <scope>NUCLEOTIDE SEQUENCE [LARGE SCALE GENOMIC DNA]</scope>
    <source>
        <strain evidence="2">cv. DM1-3 516 R44</strain>
    </source>
</reference>
<keyword evidence="2" id="KW-1185">Reference proteome</keyword>
<dbReference type="AlphaFoldDB" id="M1B1U9"/>
<evidence type="ECO:0000313" key="1">
    <source>
        <dbReference type="EnsemblPlants" id="PGSC0003DMT400035126"/>
    </source>
</evidence>
<gene>
    <name evidence="1" type="primary">LOC102591700</name>
</gene>
<accession>M1B1U9</accession>
<protein>
    <submittedName>
        <fullName evidence="1">Leafy cotyledon1</fullName>
    </submittedName>
</protein>
<proteinExistence type="predicted"/>
<dbReference type="Proteomes" id="UP000011115">
    <property type="component" value="Unassembled WGS sequence"/>
</dbReference>
<dbReference type="EnsemblPlants" id="PGSC0003DMT400035126">
    <property type="protein sequence ID" value="PGSC0003DMT400035126"/>
    <property type="gene ID" value="PGSC0003DMG402013505"/>
</dbReference>
<evidence type="ECO:0000313" key="2">
    <source>
        <dbReference type="Proteomes" id="UP000011115"/>
    </source>
</evidence>
<dbReference type="Gramene" id="PGSC0003DMT400035126">
    <property type="protein sequence ID" value="PGSC0003DMT400035126"/>
    <property type="gene ID" value="PGSC0003DMG402013505"/>
</dbReference>
<name>M1B1U9_SOLTU</name>
<organism evidence="1 2">
    <name type="scientific">Solanum tuberosum</name>
    <name type="common">Potato</name>
    <dbReference type="NCBI Taxonomy" id="4113"/>
    <lineage>
        <taxon>Eukaryota</taxon>
        <taxon>Viridiplantae</taxon>
        <taxon>Streptophyta</taxon>
        <taxon>Embryophyta</taxon>
        <taxon>Tracheophyta</taxon>
        <taxon>Spermatophyta</taxon>
        <taxon>Magnoliopsida</taxon>
        <taxon>eudicotyledons</taxon>
        <taxon>Gunneridae</taxon>
        <taxon>Pentapetalae</taxon>
        <taxon>asterids</taxon>
        <taxon>lamiids</taxon>
        <taxon>Solanales</taxon>
        <taxon>Solanaceae</taxon>
        <taxon>Solanoideae</taxon>
        <taxon>Solaneae</taxon>
        <taxon>Solanum</taxon>
    </lineage>
</organism>
<dbReference type="HOGENOM" id="CLU_3110209_0_0_1"/>